<organism evidence="7 8">
    <name type="scientific">Fusarium oxysporum f. sp. raphani</name>
    <dbReference type="NCBI Taxonomy" id="96318"/>
    <lineage>
        <taxon>Eukaryota</taxon>
        <taxon>Fungi</taxon>
        <taxon>Dikarya</taxon>
        <taxon>Ascomycota</taxon>
        <taxon>Pezizomycotina</taxon>
        <taxon>Sordariomycetes</taxon>
        <taxon>Hypocreomycetidae</taxon>
        <taxon>Hypocreales</taxon>
        <taxon>Nectriaceae</taxon>
        <taxon>Fusarium</taxon>
        <taxon>Fusarium oxysporum species complex</taxon>
    </lineage>
</organism>
<dbReference type="Proteomes" id="UP000693942">
    <property type="component" value="Unassembled WGS sequence"/>
</dbReference>
<dbReference type="EMBL" id="JAELUR010000017">
    <property type="protein sequence ID" value="KAG7423053.1"/>
    <property type="molecule type" value="Genomic_DNA"/>
</dbReference>
<feature type="region of interest" description="Disordered" evidence="3">
    <location>
        <begin position="329"/>
        <end position="353"/>
    </location>
</feature>
<evidence type="ECO:0000313" key="8">
    <source>
        <dbReference type="Proteomes" id="UP000693942"/>
    </source>
</evidence>
<dbReference type="GO" id="GO:0003676">
    <property type="term" value="F:nucleic acid binding"/>
    <property type="evidence" value="ECO:0007669"/>
    <property type="project" value="InterPro"/>
</dbReference>
<evidence type="ECO:0000313" key="6">
    <source>
        <dbReference type="EMBL" id="KAG7426701.1"/>
    </source>
</evidence>
<evidence type="ECO:0000313" key="7">
    <source>
        <dbReference type="EMBL" id="KAG7432177.1"/>
    </source>
</evidence>
<name>A0A8J5QDF2_FUSOX</name>
<dbReference type="Pfam" id="PF00098">
    <property type="entry name" value="zf-CCHC"/>
    <property type="match status" value="1"/>
</dbReference>
<evidence type="ECO:0000256" key="2">
    <source>
        <dbReference type="SAM" id="Coils"/>
    </source>
</evidence>
<sequence>MSSNANTGPAPPYTGAPPSNAEMAAEVQQLRNTIRTLQAQMNARPAATNNEGENPVRFQRDIGEALKPPKPEPFTGKAADVIPFLTRMKAHFRLFPNRLDTATKKVLYTSPLIQGDAKDWWEPIMRDFLENEEPTQEQDTQNIFADWDNFEQALKDNFGVVNEERQAAAELLALKQHKSCAAYSAKFRQLASKTEWDDEALMEIYYRGLKEEVKDELYLADRPDDLTTYITMAIKIDERQYERRREKANHKRGNDFNPYYPNQRRNDNHQGNSRNKGQRRGNYRNDTSHGAQPGPMVLGAIQPGNNHRQRDMSRVKCYNCNKHGHIARDCPEPRRARDPNQGKQTLGLTKQQDPQMAIRTQTLGVIKNGYDTTGLKKTTKPEWKPHPDSSIREPQDPFLNYEDAVEASATVKGRYAGNIGSTEFKEKKKQYYAAKKERVDNDPALRERINMQHRENLQKKRLGEPQTLGVIREGKINPPKKGKQAQSSKAVDDIPTKTTTQRDGSTITVDTEKGYITKYEAPRFAMTTLQKKEEAVKKEREAETKTRTYHHRHPRSMGHRGGAARLTARYLRKEDERLENKWKQPYEPLRDEVGKRMYLSPEDRYIQGAKEHGNTEKIEEIYVRAYHQHDAMNPLHREQKFNKNDDVRTLPTNPNHKDISWVSCKYHWCEHHRQSKEDNDCFPVTIPGTPNDNPYHEWETYGYSVYHWHENLGVATLRFNLAYYRQIHKTKELLEGIKHSQQLIEEAEKEFEEATQGKHSYKKEEITKQLQDWEKEYQEKMANGQYDHLMKKQISIEQIGHPINWPSTDNASSDTTEELQGQWEDDGLHLRNDPVDLQRLNEITTTEDTDSDESSLEKEHIFEPIDLKKGFDQVLINDEQSGQGITPEDRDAELEEHFQQQLFDEEFINDCPNGEGCNDSECEQTHRDASGKVTRHL</sequence>
<evidence type="ECO:0000256" key="1">
    <source>
        <dbReference type="PROSITE-ProRule" id="PRU00047"/>
    </source>
</evidence>
<dbReference type="InterPro" id="IPR032567">
    <property type="entry name" value="RTL1-rel"/>
</dbReference>
<protein>
    <submittedName>
        <fullName evidence="7">Retrotransposon-like protein 1</fullName>
    </submittedName>
</protein>
<evidence type="ECO:0000256" key="3">
    <source>
        <dbReference type="SAM" id="MobiDB-lite"/>
    </source>
</evidence>
<keyword evidence="1" id="KW-0863">Zinc-finger</keyword>
<keyword evidence="1" id="KW-0862">Zinc</keyword>
<dbReference type="AlphaFoldDB" id="A0A8J5QDF2"/>
<dbReference type="Pfam" id="PF03732">
    <property type="entry name" value="Retrotrans_gag"/>
    <property type="match status" value="1"/>
</dbReference>
<comment type="caution">
    <text evidence="7">The sequence shown here is derived from an EMBL/GenBank/DDBJ whole genome shotgun (WGS) entry which is preliminary data.</text>
</comment>
<feature type="region of interest" description="Disordered" evidence="3">
    <location>
        <begin position="456"/>
        <end position="504"/>
    </location>
</feature>
<feature type="region of interest" description="Disordered" evidence="3">
    <location>
        <begin position="372"/>
        <end position="396"/>
    </location>
</feature>
<evidence type="ECO:0000259" key="4">
    <source>
        <dbReference type="PROSITE" id="PS50158"/>
    </source>
</evidence>
<feature type="compositionally biased region" description="Basic and acidic residues" evidence="3">
    <location>
        <begin position="379"/>
        <end position="395"/>
    </location>
</feature>
<dbReference type="InterPro" id="IPR001878">
    <property type="entry name" value="Znf_CCHC"/>
</dbReference>
<dbReference type="EMBL" id="JAELUR010000010">
    <property type="protein sequence ID" value="KAG7426701.1"/>
    <property type="molecule type" value="Genomic_DNA"/>
</dbReference>
<gene>
    <name evidence="7" type="primary">RTL1-3</name>
    <name evidence="6" type="synonym">RTL1-0</name>
    <name evidence="5" type="synonym">RTL1-2</name>
    <name evidence="7" type="ORF">Forpi1262_v007024</name>
    <name evidence="6" type="ORF">Forpi1262_v012665</name>
    <name evidence="5" type="ORF">Forpi1262_v016141</name>
</gene>
<feature type="compositionally biased region" description="Polar residues" evidence="3">
    <location>
        <begin position="341"/>
        <end position="353"/>
    </location>
</feature>
<dbReference type="PANTHER" id="PTHR15503">
    <property type="entry name" value="LDOC1 RELATED"/>
    <property type="match status" value="1"/>
</dbReference>
<keyword evidence="2" id="KW-0175">Coiled coil</keyword>
<dbReference type="EMBL" id="JAELUR010000004">
    <property type="protein sequence ID" value="KAG7432177.1"/>
    <property type="molecule type" value="Genomic_DNA"/>
</dbReference>
<keyword evidence="1" id="KW-0479">Metal-binding</keyword>
<dbReference type="PANTHER" id="PTHR15503:SF22">
    <property type="entry name" value="TRANSPOSON TY3-I GAG POLYPROTEIN"/>
    <property type="match status" value="1"/>
</dbReference>
<feature type="compositionally biased region" description="Basic residues" evidence="3">
    <location>
        <begin position="547"/>
        <end position="558"/>
    </location>
</feature>
<feature type="region of interest" description="Disordered" evidence="3">
    <location>
        <begin position="912"/>
        <end position="937"/>
    </location>
</feature>
<dbReference type="GO" id="GO:0008270">
    <property type="term" value="F:zinc ion binding"/>
    <property type="evidence" value="ECO:0007669"/>
    <property type="project" value="UniProtKB-KW"/>
</dbReference>
<feature type="region of interest" description="Disordered" evidence="3">
    <location>
        <begin position="801"/>
        <end position="820"/>
    </location>
</feature>
<feature type="compositionally biased region" description="Polar residues" evidence="3">
    <location>
        <begin position="805"/>
        <end position="814"/>
    </location>
</feature>
<feature type="coiled-coil region" evidence="2">
    <location>
        <begin position="730"/>
        <end position="783"/>
    </location>
</feature>
<accession>A0A8J5QDF2</accession>
<feature type="domain" description="CCHC-type" evidence="4">
    <location>
        <begin position="316"/>
        <end position="332"/>
    </location>
</feature>
<dbReference type="PROSITE" id="PS50158">
    <property type="entry name" value="ZF_CCHC"/>
    <property type="match status" value="1"/>
</dbReference>
<feature type="region of interest" description="Disordered" evidence="3">
    <location>
        <begin position="540"/>
        <end position="563"/>
    </location>
</feature>
<dbReference type="InterPro" id="IPR005162">
    <property type="entry name" value="Retrotrans_gag_dom"/>
</dbReference>
<feature type="compositionally biased region" description="Basic and acidic residues" evidence="3">
    <location>
        <begin position="329"/>
        <end position="340"/>
    </location>
</feature>
<dbReference type="SMART" id="SM00343">
    <property type="entry name" value="ZnF_C2HC"/>
    <property type="match status" value="1"/>
</dbReference>
<evidence type="ECO:0000313" key="5">
    <source>
        <dbReference type="EMBL" id="KAG7423053.1"/>
    </source>
</evidence>
<proteinExistence type="predicted"/>
<feature type="region of interest" description="Disordered" evidence="3">
    <location>
        <begin position="242"/>
        <end position="294"/>
    </location>
</feature>
<reference evidence="7" key="1">
    <citation type="submission" date="2021-04" db="EMBL/GenBank/DDBJ databases">
        <title>First draft genome resource for Brassicaceae pathogens Fusarium oxysporum f. sp. raphani and Fusarium oxysporum f. sp. rapae.</title>
        <authorList>
            <person name="Asai S."/>
        </authorList>
    </citation>
    <scope>NUCLEOTIDE SEQUENCE</scope>
    <source>
        <strain evidence="7">Tf1262</strain>
    </source>
</reference>